<organism evidence="1 2">
    <name type="scientific">Elysia crispata</name>
    <name type="common">lettuce slug</name>
    <dbReference type="NCBI Taxonomy" id="231223"/>
    <lineage>
        <taxon>Eukaryota</taxon>
        <taxon>Metazoa</taxon>
        <taxon>Spiralia</taxon>
        <taxon>Lophotrochozoa</taxon>
        <taxon>Mollusca</taxon>
        <taxon>Gastropoda</taxon>
        <taxon>Heterobranchia</taxon>
        <taxon>Euthyneura</taxon>
        <taxon>Panpulmonata</taxon>
        <taxon>Sacoglossa</taxon>
        <taxon>Placobranchoidea</taxon>
        <taxon>Plakobranchidae</taxon>
        <taxon>Elysia</taxon>
    </lineage>
</organism>
<dbReference type="Proteomes" id="UP001283361">
    <property type="component" value="Unassembled WGS sequence"/>
</dbReference>
<keyword evidence="2" id="KW-1185">Reference proteome</keyword>
<name>A0AAE0XEH7_9GAST</name>
<accession>A0AAE0XEH7</accession>
<dbReference type="AlphaFoldDB" id="A0AAE0XEH7"/>
<comment type="caution">
    <text evidence="1">The sequence shown here is derived from an EMBL/GenBank/DDBJ whole genome shotgun (WGS) entry which is preliminary data.</text>
</comment>
<reference evidence="1" key="1">
    <citation type="journal article" date="2023" name="G3 (Bethesda)">
        <title>A reference genome for the long-term kleptoplast-retaining sea slug Elysia crispata morphotype clarki.</title>
        <authorList>
            <person name="Eastman K.E."/>
            <person name="Pendleton A.L."/>
            <person name="Shaikh M.A."/>
            <person name="Suttiyut T."/>
            <person name="Ogas R."/>
            <person name="Tomko P."/>
            <person name="Gavelis G."/>
            <person name="Widhalm J.R."/>
            <person name="Wisecaver J.H."/>
        </authorList>
    </citation>
    <scope>NUCLEOTIDE SEQUENCE</scope>
    <source>
        <strain evidence="1">ECLA1</strain>
    </source>
</reference>
<evidence type="ECO:0000313" key="1">
    <source>
        <dbReference type="EMBL" id="KAK3691939.1"/>
    </source>
</evidence>
<proteinExistence type="predicted"/>
<protein>
    <submittedName>
        <fullName evidence="1">Uncharacterized protein</fullName>
    </submittedName>
</protein>
<evidence type="ECO:0000313" key="2">
    <source>
        <dbReference type="Proteomes" id="UP001283361"/>
    </source>
</evidence>
<dbReference type="EMBL" id="JAWDGP010008071">
    <property type="protein sequence ID" value="KAK3691939.1"/>
    <property type="molecule type" value="Genomic_DNA"/>
</dbReference>
<sequence>MNGRAENIVTYTEAGVMMERGDAEGQHRRVKREVNHNTTGFNWEEQRAMLWKHNNLRSTRLASNMMYMEWTIVWPSQPRNGRKCATFDTQYWTIRETWRPVLSMLEKTFMLGHNYVRSFTASPWTNFGTRTGGCMGYQSSFGLWDQKYCPYLKGSKAVEKGYNVVCHYGPERESNYVGLKDSPYMSLEENTCSKCVR</sequence>
<gene>
    <name evidence="1" type="ORF">RRG08_047948</name>
</gene>